<evidence type="ECO:0000313" key="2">
    <source>
        <dbReference type="Proteomes" id="UP000295706"/>
    </source>
</evidence>
<gene>
    <name evidence="1" type="ORF">EZE20_17965</name>
</gene>
<evidence type="ECO:0000313" key="1">
    <source>
        <dbReference type="EMBL" id="TDB62272.1"/>
    </source>
</evidence>
<keyword evidence="2" id="KW-1185">Reference proteome</keyword>
<dbReference type="AlphaFoldDB" id="A0A4R4K6H8"/>
<dbReference type="Gene3D" id="1.20.120.450">
    <property type="entry name" value="dinb family like domain"/>
    <property type="match status" value="1"/>
</dbReference>
<organism evidence="1 2">
    <name type="scientific">Arundinibacter roseus</name>
    <dbReference type="NCBI Taxonomy" id="2070510"/>
    <lineage>
        <taxon>Bacteria</taxon>
        <taxon>Pseudomonadati</taxon>
        <taxon>Bacteroidota</taxon>
        <taxon>Cytophagia</taxon>
        <taxon>Cytophagales</taxon>
        <taxon>Spirosomataceae</taxon>
        <taxon>Arundinibacter</taxon>
    </lineage>
</organism>
<dbReference type="InterPro" id="IPR011466">
    <property type="entry name" value="DUF1572"/>
</dbReference>
<dbReference type="RefSeq" id="WP_132120235.1">
    <property type="nucleotide sequence ID" value="NZ_SMJU01000012.1"/>
</dbReference>
<reference evidence="1 2" key="1">
    <citation type="submission" date="2019-02" db="EMBL/GenBank/DDBJ databases">
        <title>Arundinibacter roseus gen. nov., sp. nov., a new member of the family Cytophagaceae.</title>
        <authorList>
            <person name="Szuroczki S."/>
            <person name="Khayer B."/>
            <person name="Sproer C."/>
            <person name="Toumi M."/>
            <person name="Szabo A."/>
            <person name="Felfoldi T."/>
            <person name="Schumann P."/>
            <person name="Toth E."/>
        </authorList>
    </citation>
    <scope>NUCLEOTIDE SEQUENCE [LARGE SCALE GENOMIC DNA]</scope>
    <source>
        <strain evidence="1 2">DMA-k-7a</strain>
    </source>
</reference>
<dbReference type="EMBL" id="SMJU01000012">
    <property type="protein sequence ID" value="TDB62272.1"/>
    <property type="molecule type" value="Genomic_DNA"/>
</dbReference>
<name>A0A4R4K6H8_9BACT</name>
<accession>A0A4R4K6H8</accession>
<sequence>MKTTYLESAIGHFEAYKKLGERTLEQLSDEELFWQYNVESNSIASIVKHLWGNMLSRWTDFLTTDGEKPWRQREAEFDNDTHNREQLMTQWNDGWNCLLSSLQSLTEEDLSKSVLIRNEQHSVVDAINRQLAHYASHVGQLLFIGKMLRGAAWISPSIPRGDSEKFNAEKFANPG</sequence>
<dbReference type="OrthoDB" id="68731at2"/>
<comment type="caution">
    <text evidence="1">The sequence shown here is derived from an EMBL/GenBank/DDBJ whole genome shotgun (WGS) entry which is preliminary data.</text>
</comment>
<proteinExistence type="predicted"/>
<protein>
    <submittedName>
        <fullName evidence="1">DUF1572 domain-containing protein</fullName>
    </submittedName>
</protein>
<dbReference type="SUPFAM" id="SSF109854">
    <property type="entry name" value="DinB/YfiT-like putative metalloenzymes"/>
    <property type="match status" value="1"/>
</dbReference>
<dbReference type="Pfam" id="PF07609">
    <property type="entry name" value="DUF1572"/>
    <property type="match status" value="1"/>
</dbReference>
<dbReference type="InterPro" id="IPR034660">
    <property type="entry name" value="DinB/YfiT-like"/>
</dbReference>
<dbReference type="Proteomes" id="UP000295706">
    <property type="component" value="Unassembled WGS sequence"/>
</dbReference>